<evidence type="ECO:0000313" key="9">
    <source>
        <dbReference type="EMBL" id="CAF1131581.1"/>
    </source>
</evidence>
<accession>A0A814RBB7</accession>
<evidence type="ECO:0000256" key="2">
    <source>
        <dbReference type="ARBA" id="ARBA00022737"/>
    </source>
</evidence>
<dbReference type="SUPFAM" id="SSF90229">
    <property type="entry name" value="CCCH zinc finger"/>
    <property type="match status" value="2"/>
</dbReference>
<feature type="zinc finger region" description="C3H1-type" evidence="5">
    <location>
        <begin position="278"/>
        <end position="306"/>
    </location>
</feature>
<feature type="domain" description="C3H1-type" evidence="8">
    <location>
        <begin position="240"/>
        <end position="268"/>
    </location>
</feature>
<comment type="caution">
    <text evidence="9">The sequence shown here is derived from an EMBL/GenBank/DDBJ whole genome shotgun (WGS) entry which is preliminary data.</text>
</comment>
<keyword evidence="4 5" id="KW-0862">Zinc</keyword>
<feature type="compositionally biased region" description="Low complexity" evidence="6">
    <location>
        <begin position="205"/>
        <end position="217"/>
    </location>
</feature>
<dbReference type="GO" id="GO:0003729">
    <property type="term" value="F:mRNA binding"/>
    <property type="evidence" value="ECO:0007669"/>
    <property type="project" value="InterPro"/>
</dbReference>
<dbReference type="FunFam" id="4.10.1000.10:FF:000002">
    <property type="entry name" value="Zinc finger protein 36, C3H1 type-like 1"/>
    <property type="match status" value="1"/>
</dbReference>
<dbReference type="PROSITE" id="PS50103">
    <property type="entry name" value="ZF_C3H1"/>
    <property type="match status" value="2"/>
</dbReference>
<dbReference type="InterPro" id="IPR045877">
    <property type="entry name" value="ZFP36-like"/>
</dbReference>
<dbReference type="InterPro" id="IPR000571">
    <property type="entry name" value="Znf_CCCH"/>
</dbReference>
<feature type="compositionally biased region" description="Polar residues" evidence="6">
    <location>
        <begin position="218"/>
        <end position="229"/>
    </location>
</feature>
<gene>
    <name evidence="9" type="ORF">EDS130_LOCUS21607</name>
</gene>
<dbReference type="Proteomes" id="UP000663852">
    <property type="component" value="Unassembled WGS sequence"/>
</dbReference>
<evidence type="ECO:0000313" key="10">
    <source>
        <dbReference type="Proteomes" id="UP000663852"/>
    </source>
</evidence>
<dbReference type="InterPro" id="IPR036855">
    <property type="entry name" value="Znf_CCCH_sf"/>
</dbReference>
<protein>
    <recommendedName>
        <fullName evidence="8">C3H1-type domain-containing protein</fullName>
    </recommendedName>
</protein>
<keyword evidence="3 5" id="KW-0863">Zinc-finger</keyword>
<feature type="transmembrane region" description="Helical" evidence="7">
    <location>
        <begin position="91"/>
        <end position="110"/>
    </location>
</feature>
<dbReference type="FunFam" id="4.10.1000.10:FF:000001">
    <property type="entry name" value="zinc finger CCCH domain-containing protein 15-like"/>
    <property type="match status" value="1"/>
</dbReference>
<keyword evidence="2" id="KW-0677">Repeat</keyword>
<dbReference type="Gene3D" id="4.10.1000.10">
    <property type="entry name" value="Zinc finger, CCCH-type"/>
    <property type="match status" value="2"/>
</dbReference>
<feature type="compositionally biased region" description="Polar residues" evidence="6">
    <location>
        <begin position="328"/>
        <end position="341"/>
    </location>
</feature>
<dbReference type="PANTHER" id="PTHR12547">
    <property type="entry name" value="CCCH ZINC FINGER/TIS11-RELATED"/>
    <property type="match status" value="1"/>
</dbReference>
<keyword evidence="7" id="KW-0472">Membrane</keyword>
<reference evidence="9" key="1">
    <citation type="submission" date="2021-02" db="EMBL/GenBank/DDBJ databases">
        <authorList>
            <person name="Nowell W R."/>
        </authorList>
    </citation>
    <scope>NUCLEOTIDE SEQUENCE</scope>
</reference>
<feature type="compositionally biased region" description="Low complexity" evidence="6">
    <location>
        <begin position="180"/>
        <end position="195"/>
    </location>
</feature>
<evidence type="ECO:0000259" key="8">
    <source>
        <dbReference type="PROSITE" id="PS50103"/>
    </source>
</evidence>
<dbReference type="SMART" id="SM00356">
    <property type="entry name" value="ZnF_C3H1"/>
    <property type="match status" value="2"/>
</dbReference>
<evidence type="ECO:0000256" key="6">
    <source>
        <dbReference type="SAM" id="MobiDB-lite"/>
    </source>
</evidence>
<proteinExistence type="predicted"/>
<dbReference type="EMBL" id="CAJNOJ010000110">
    <property type="protein sequence ID" value="CAF1131581.1"/>
    <property type="molecule type" value="Genomic_DNA"/>
</dbReference>
<organism evidence="9 10">
    <name type="scientific">Adineta ricciae</name>
    <name type="common">Rotifer</name>
    <dbReference type="NCBI Taxonomy" id="249248"/>
    <lineage>
        <taxon>Eukaryota</taxon>
        <taxon>Metazoa</taxon>
        <taxon>Spiralia</taxon>
        <taxon>Gnathifera</taxon>
        <taxon>Rotifera</taxon>
        <taxon>Eurotatoria</taxon>
        <taxon>Bdelloidea</taxon>
        <taxon>Adinetida</taxon>
        <taxon>Adinetidae</taxon>
        <taxon>Adineta</taxon>
    </lineage>
</organism>
<evidence type="ECO:0000256" key="1">
    <source>
        <dbReference type="ARBA" id="ARBA00022723"/>
    </source>
</evidence>
<sequence length="419" mass="48459">MYIFLVYDVAVHQIWQDNDKKGIAYISLLLKQQHQIVSLTRRFTSCESHIADARNEIRIRLVLYFSSHSHSSCKVKAFHEENKNKSQYHKYNYVCIFPFLLFFFTRFYLFRSIINRSEYTGNLRNKRRALSNTYKMTGKTKICGKKSGVKKRLRSCEKGRKVPIHTIIIKLAMPSKESHSSCYSSSGSSTSSLSSPRLPSTDIVQHQQQQQQQQQQQPMRISSTPTAKTSMSQSHVCVTRYKTELCRPFTETGKCKYGDKCQFSHGIKELRILMRHPKYKTEYCRTFHTTGYCPYGPRCHFIHDIHEARAAINTTDHSSTIRRHSDGRTPQTPQKSISRNRMNSDFTTYSDQSHSPSQFPFTFEELNQALFSYDAGDVFQGQDQLQIYPSIFSTIPDTFTRCTCSSSSSSNSSLVPQYI</sequence>
<dbReference type="GO" id="GO:0008270">
    <property type="term" value="F:zinc ion binding"/>
    <property type="evidence" value="ECO:0007669"/>
    <property type="project" value="UniProtKB-KW"/>
</dbReference>
<evidence type="ECO:0000256" key="3">
    <source>
        <dbReference type="ARBA" id="ARBA00022771"/>
    </source>
</evidence>
<feature type="region of interest" description="Disordered" evidence="6">
    <location>
        <begin position="178"/>
        <end position="229"/>
    </location>
</feature>
<feature type="region of interest" description="Disordered" evidence="6">
    <location>
        <begin position="316"/>
        <end position="341"/>
    </location>
</feature>
<feature type="zinc finger region" description="C3H1-type" evidence="5">
    <location>
        <begin position="240"/>
        <end position="268"/>
    </location>
</feature>
<dbReference type="PANTHER" id="PTHR12547:SF18">
    <property type="entry name" value="PROTEIN TIS11"/>
    <property type="match status" value="1"/>
</dbReference>
<name>A0A814RBB7_ADIRI</name>
<evidence type="ECO:0000256" key="7">
    <source>
        <dbReference type="SAM" id="Phobius"/>
    </source>
</evidence>
<evidence type="ECO:0000256" key="5">
    <source>
        <dbReference type="PROSITE-ProRule" id="PRU00723"/>
    </source>
</evidence>
<dbReference type="AlphaFoldDB" id="A0A814RBB7"/>
<feature type="domain" description="C3H1-type" evidence="8">
    <location>
        <begin position="278"/>
        <end position="306"/>
    </location>
</feature>
<keyword evidence="7" id="KW-0812">Transmembrane</keyword>
<keyword evidence="7" id="KW-1133">Transmembrane helix</keyword>
<keyword evidence="1 5" id="KW-0479">Metal-binding</keyword>
<evidence type="ECO:0000256" key="4">
    <source>
        <dbReference type="ARBA" id="ARBA00022833"/>
    </source>
</evidence>
<dbReference type="OrthoDB" id="410307at2759"/>
<dbReference type="Pfam" id="PF00642">
    <property type="entry name" value="zf-CCCH"/>
    <property type="match status" value="2"/>
</dbReference>